<dbReference type="AlphaFoldDB" id="A0A9P5M6Q6"/>
<dbReference type="EMBL" id="RCSW01000007">
    <property type="protein sequence ID" value="KAF7947375.1"/>
    <property type="molecule type" value="Genomic_DNA"/>
</dbReference>
<comment type="caution">
    <text evidence="1">The sequence shown here is derived from an EMBL/GenBank/DDBJ whole genome shotgun (WGS) entry which is preliminary data.</text>
</comment>
<proteinExistence type="predicted"/>
<evidence type="ECO:0000313" key="2">
    <source>
        <dbReference type="Proteomes" id="UP000710849"/>
    </source>
</evidence>
<accession>A0A9P5M6Q6</accession>
<gene>
    <name evidence="1" type="ORF">EAE97_004624</name>
</gene>
<dbReference type="GeneID" id="62148213"/>
<dbReference type="Proteomes" id="UP000710849">
    <property type="component" value="Unassembled WGS sequence"/>
</dbReference>
<sequence length="137" mass="15649">MEAAAETPKGYSHVCYHQIDSENIDRQFSIRPITRSSYLPNYSYLNDLMRSLRYAMSNSPNLTSTYHTKSINVTSPQLFTILHFIPLTNLPTSTNHIRGSPPTPPNGRLININIHIPKYTPTSKTFLLPRLQSLYLN</sequence>
<reference evidence="1 2" key="1">
    <citation type="journal article" date="2020" name="Genome Biol. Evol.">
        <title>Comparative genomics of Sclerotiniaceae.</title>
        <authorList>
            <person name="Valero Jimenez C.A."/>
            <person name="Steentjes M."/>
            <person name="Scholten O.E."/>
            <person name="Van Kan J.A.L."/>
        </authorList>
    </citation>
    <scope>NUCLEOTIDE SEQUENCE [LARGE SCALE GENOMIC DNA]</scope>
    <source>
        <strain evidence="1 2">MUCL 94</strain>
    </source>
</reference>
<name>A0A9P5M6Q6_9HELO</name>
<dbReference type="RefSeq" id="XP_038734580.1">
    <property type="nucleotide sequence ID" value="XM_038875136.1"/>
</dbReference>
<evidence type="ECO:0000313" key="1">
    <source>
        <dbReference type="EMBL" id="KAF7947375.1"/>
    </source>
</evidence>
<protein>
    <submittedName>
        <fullName evidence="1">Uncharacterized protein</fullName>
    </submittedName>
</protein>
<organism evidence="1 2">
    <name type="scientific">Botrytis byssoidea</name>
    <dbReference type="NCBI Taxonomy" id="139641"/>
    <lineage>
        <taxon>Eukaryota</taxon>
        <taxon>Fungi</taxon>
        <taxon>Dikarya</taxon>
        <taxon>Ascomycota</taxon>
        <taxon>Pezizomycotina</taxon>
        <taxon>Leotiomycetes</taxon>
        <taxon>Helotiales</taxon>
        <taxon>Sclerotiniaceae</taxon>
        <taxon>Botrytis</taxon>
    </lineage>
</organism>
<keyword evidence="2" id="KW-1185">Reference proteome</keyword>